<dbReference type="InterPro" id="IPR050508">
    <property type="entry name" value="Methyltransf_Superfamily"/>
</dbReference>
<accession>A0A1X6NRG6</accession>
<dbReference type="AlphaFoldDB" id="A0A1X6NRG6"/>
<dbReference type="CDD" id="cd02440">
    <property type="entry name" value="AdoMet_MTases"/>
    <property type="match status" value="1"/>
</dbReference>
<dbReference type="Proteomes" id="UP000218209">
    <property type="component" value="Unassembled WGS sequence"/>
</dbReference>
<feature type="domain" description="Methyltransferase type 11" evidence="2">
    <location>
        <begin position="199"/>
        <end position="288"/>
    </location>
</feature>
<proteinExistence type="predicted"/>
<feature type="compositionally biased region" description="Pro residues" evidence="1">
    <location>
        <begin position="10"/>
        <end position="25"/>
    </location>
</feature>
<organism evidence="3 4">
    <name type="scientific">Porphyra umbilicalis</name>
    <name type="common">Purple laver</name>
    <name type="synonym">Red alga</name>
    <dbReference type="NCBI Taxonomy" id="2786"/>
    <lineage>
        <taxon>Eukaryota</taxon>
        <taxon>Rhodophyta</taxon>
        <taxon>Bangiophyceae</taxon>
        <taxon>Bangiales</taxon>
        <taxon>Bangiaceae</taxon>
        <taxon>Porphyra</taxon>
    </lineage>
</organism>
<dbReference type="Pfam" id="PF08241">
    <property type="entry name" value="Methyltransf_11"/>
    <property type="match status" value="1"/>
</dbReference>
<feature type="region of interest" description="Disordered" evidence="1">
    <location>
        <begin position="1"/>
        <end position="25"/>
    </location>
</feature>
<name>A0A1X6NRG6_PORUM</name>
<dbReference type="InterPro" id="IPR029063">
    <property type="entry name" value="SAM-dependent_MTases_sf"/>
</dbReference>
<dbReference type="GO" id="GO:0008757">
    <property type="term" value="F:S-adenosylmethionine-dependent methyltransferase activity"/>
    <property type="evidence" value="ECO:0007669"/>
    <property type="project" value="InterPro"/>
</dbReference>
<feature type="region of interest" description="Disordered" evidence="1">
    <location>
        <begin position="134"/>
        <end position="187"/>
    </location>
</feature>
<dbReference type="Gene3D" id="3.40.50.150">
    <property type="entry name" value="Vaccinia Virus protein VP39"/>
    <property type="match status" value="1"/>
</dbReference>
<gene>
    <name evidence="3" type="ORF">BU14_0582s0011</name>
</gene>
<evidence type="ECO:0000256" key="1">
    <source>
        <dbReference type="SAM" id="MobiDB-lite"/>
    </source>
</evidence>
<dbReference type="SUPFAM" id="SSF53335">
    <property type="entry name" value="S-adenosyl-L-methionine-dependent methyltransferases"/>
    <property type="match status" value="1"/>
</dbReference>
<dbReference type="OrthoDB" id="3647at2759"/>
<dbReference type="EMBL" id="KV919161">
    <property type="protein sequence ID" value="OSX71175.1"/>
    <property type="molecule type" value="Genomic_DNA"/>
</dbReference>
<protein>
    <recommendedName>
        <fullName evidence="2">Methyltransferase type 11 domain-containing protein</fullName>
    </recommendedName>
</protein>
<feature type="compositionally biased region" description="Pro residues" evidence="1">
    <location>
        <begin position="144"/>
        <end position="160"/>
    </location>
</feature>
<dbReference type="InterPro" id="IPR013216">
    <property type="entry name" value="Methyltransf_11"/>
</dbReference>
<sequence>MTPSLRRELPPAPPPPPPPRPPPIPRTVAEAVAAVAPSTPTSAAYTTAAAVRVGFFGASRVAAAASVAAATRRSPAAVLGGLFGGTGSVPQAAARAWLAASIAGLLATEQANLGARVYPPPPLTTRRPAAAACALSSGSCRSTPGPPPAAPPPPPPPPPTSLRVGRAAAVGRRPPAAHPQRADGPRRGVVRLGAAAHPASPIVNVDLSPFYLAKAHAQFAASAAARSSSRAGGRVFFVRAAAEALPLPDASMDVVLSVFLLHELPPHVRAGVFAEWARVLAPGGLLVVVDSVQAAEVAAGGLPFDPAGFAKAYHEPFYDTYQSTDF</sequence>
<dbReference type="PANTHER" id="PTHR42912:SF81">
    <property type="entry name" value="METHYLTRANSFERASE DOMAIN-CONTAINING PROTEIN"/>
    <property type="match status" value="1"/>
</dbReference>
<feature type="compositionally biased region" description="Low complexity" evidence="1">
    <location>
        <begin position="163"/>
        <end position="174"/>
    </location>
</feature>
<evidence type="ECO:0000313" key="4">
    <source>
        <dbReference type="Proteomes" id="UP000218209"/>
    </source>
</evidence>
<keyword evidence="4" id="KW-1185">Reference proteome</keyword>
<dbReference type="PANTHER" id="PTHR42912">
    <property type="entry name" value="METHYLTRANSFERASE"/>
    <property type="match status" value="1"/>
</dbReference>
<reference evidence="3 4" key="1">
    <citation type="submission" date="2017-03" db="EMBL/GenBank/DDBJ databases">
        <title>WGS assembly of Porphyra umbilicalis.</title>
        <authorList>
            <person name="Brawley S.H."/>
            <person name="Blouin N.A."/>
            <person name="Ficko-Blean E."/>
            <person name="Wheeler G.L."/>
            <person name="Lohr M."/>
            <person name="Goodson H.V."/>
            <person name="Jenkins J.W."/>
            <person name="Blaby-Haas C.E."/>
            <person name="Helliwell K.E."/>
            <person name="Chan C."/>
            <person name="Marriage T."/>
            <person name="Bhattacharya D."/>
            <person name="Klein A.S."/>
            <person name="Badis Y."/>
            <person name="Brodie J."/>
            <person name="Cao Y."/>
            <person name="Collen J."/>
            <person name="Dittami S.M."/>
            <person name="Gachon C.M."/>
            <person name="Green B.R."/>
            <person name="Karpowicz S."/>
            <person name="Kim J.W."/>
            <person name="Kudahl U."/>
            <person name="Lin S."/>
            <person name="Michel G."/>
            <person name="Mittag M."/>
            <person name="Olson B.J."/>
            <person name="Pangilinan J."/>
            <person name="Peng Y."/>
            <person name="Qiu H."/>
            <person name="Shu S."/>
            <person name="Singer J.T."/>
            <person name="Smith A.G."/>
            <person name="Sprecher B.N."/>
            <person name="Wagner V."/>
            <person name="Wang W."/>
            <person name="Wang Z.-Y."/>
            <person name="Yan J."/>
            <person name="Yarish C."/>
            <person name="Zoeuner-Riek S."/>
            <person name="Zhuang Y."/>
            <person name="Zou Y."/>
            <person name="Lindquist E.A."/>
            <person name="Grimwood J."/>
            <person name="Barry K."/>
            <person name="Rokhsar D.S."/>
            <person name="Schmutz J."/>
            <person name="Stiller J.W."/>
            <person name="Grossman A.R."/>
            <person name="Prochnik S.E."/>
        </authorList>
    </citation>
    <scope>NUCLEOTIDE SEQUENCE [LARGE SCALE GENOMIC DNA]</scope>
    <source>
        <strain evidence="3">4086291</strain>
    </source>
</reference>
<evidence type="ECO:0000313" key="3">
    <source>
        <dbReference type="EMBL" id="OSX71175.1"/>
    </source>
</evidence>
<evidence type="ECO:0000259" key="2">
    <source>
        <dbReference type="Pfam" id="PF08241"/>
    </source>
</evidence>